<sequence>MDNKILIFLFLLIMGKNKESDVAALNSLGNFVNSMDIDPKYTAEKIKLAKKVGAYFPEQYIPLINKSILFTERLIKINELADFMKNDEYVYIKEPISVDNNKERISKMVNVIQKETPNTEVKNLGMMMDFIVNMDKYKQMFGMMSSVMGNKDAVKDPTQLMSLLGPMLTGDSQKNSDKMKEMNAMMEIMKVLNTPTSKTEEKK</sequence>
<comment type="caution">
    <text evidence="1">The sequence shown here is derived from an EMBL/GenBank/DDBJ whole genome shotgun (WGS) entry which is preliminary data.</text>
</comment>
<accession>A0A6N7XJH2</accession>
<gene>
    <name evidence="1" type="ORF">FYJ83_12070</name>
</gene>
<evidence type="ECO:0000313" key="1">
    <source>
        <dbReference type="EMBL" id="MSU02209.1"/>
    </source>
</evidence>
<evidence type="ECO:0000313" key="2">
    <source>
        <dbReference type="Proteomes" id="UP000469523"/>
    </source>
</evidence>
<proteinExistence type="predicted"/>
<keyword evidence="2" id="KW-1185">Reference proteome</keyword>
<dbReference type="EMBL" id="VUNQ01000026">
    <property type="protein sequence ID" value="MSU02209.1"/>
    <property type="molecule type" value="Genomic_DNA"/>
</dbReference>
<dbReference type="RefSeq" id="WP_154440857.1">
    <property type="nucleotide sequence ID" value="NZ_JAHLPJ010000001.1"/>
</dbReference>
<reference evidence="1 2" key="1">
    <citation type="submission" date="2019-09" db="EMBL/GenBank/DDBJ databases">
        <title>In-depth cultivation of the pig gut microbiome towards novel bacterial diversity and tailored functional studies.</title>
        <authorList>
            <person name="Wylensek D."/>
            <person name="Hitch T.C.A."/>
            <person name="Clavel T."/>
        </authorList>
    </citation>
    <scope>NUCLEOTIDE SEQUENCE [LARGE SCALE GENOMIC DNA]</scope>
    <source>
        <strain evidence="1 2">WCA3-693-APC-4?</strain>
    </source>
</reference>
<organism evidence="1 2">
    <name type="scientific">Tissierella pigra</name>
    <dbReference type="NCBI Taxonomy" id="2607614"/>
    <lineage>
        <taxon>Bacteria</taxon>
        <taxon>Bacillati</taxon>
        <taxon>Bacillota</taxon>
        <taxon>Tissierellia</taxon>
        <taxon>Tissierellales</taxon>
        <taxon>Tissierellaceae</taxon>
        <taxon>Tissierella</taxon>
    </lineage>
</organism>
<protein>
    <submittedName>
        <fullName evidence="1">Uncharacterized protein</fullName>
    </submittedName>
</protein>
<dbReference type="Proteomes" id="UP000469523">
    <property type="component" value="Unassembled WGS sequence"/>
</dbReference>
<name>A0A6N7XJH2_9FIRM</name>
<dbReference type="AlphaFoldDB" id="A0A6N7XJH2"/>